<evidence type="ECO:0000313" key="1">
    <source>
        <dbReference type="EMBL" id="KAG1547460.1"/>
    </source>
</evidence>
<protein>
    <submittedName>
        <fullName evidence="1">Uncharacterized protein</fullName>
    </submittedName>
</protein>
<gene>
    <name evidence="1" type="ORF">G6F51_004251</name>
</gene>
<sequence>MEKKGDYVLVGMFNLSNGENKKADDEKDIGRGYSANYVQINEEDTEKDSDDDFDADELDENRFQNIDCRASTFPEDNYINTYLSSIQIQLRGRAEPEEVQE</sequence>
<comment type="caution">
    <text evidence="1">The sequence shown here is derived from an EMBL/GenBank/DDBJ whole genome shotgun (WGS) entry which is preliminary data.</text>
</comment>
<dbReference type="Proteomes" id="UP000717996">
    <property type="component" value="Unassembled WGS sequence"/>
</dbReference>
<dbReference type="EMBL" id="JAANIT010000464">
    <property type="protein sequence ID" value="KAG1547460.1"/>
    <property type="molecule type" value="Genomic_DNA"/>
</dbReference>
<dbReference type="OrthoDB" id="10312343at2759"/>
<dbReference type="AlphaFoldDB" id="A0A9P6YGP9"/>
<accession>A0A9P6YGP9</accession>
<proteinExistence type="predicted"/>
<organism evidence="1 2">
    <name type="scientific">Rhizopus oryzae</name>
    <name type="common">Mucormycosis agent</name>
    <name type="synonym">Rhizopus arrhizus var. delemar</name>
    <dbReference type="NCBI Taxonomy" id="64495"/>
    <lineage>
        <taxon>Eukaryota</taxon>
        <taxon>Fungi</taxon>
        <taxon>Fungi incertae sedis</taxon>
        <taxon>Mucoromycota</taxon>
        <taxon>Mucoromycotina</taxon>
        <taxon>Mucoromycetes</taxon>
        <taxon>Mucorales</taxon>
        <taxon>Mucorineae</taxon>
        <taxon>Rhizopodaceae</taxon>
        <taxon>Rhizopus</taxon>
    </lineage>
</organism>
<reference evidence="1" key="1">
    <citation type="journal article" date="2020" name="Microb. Genom.">
        <title>Genetic diversity of clinical and environmental Mucorales isolates obtained from an investigation of mucormycosis cases among solid organ transplant recipients.</title>
        <authorList>
            <person name="Nguyen M.H."/>
            <person name="Kaul D."/>
            <person name="Muto C."/>
            <person name="Cheng S.J."/>
            <person name="Richter R.A."/>
            <person name="Bruno V.M."/>
            <person name="Liu G."/>
            <person name="Beyhan S."/>
            <person name="Sundermann A.J."/>
            <person name="Mounaud S."/>
            <person name="Pasculle A.W."/>
            <person name="Nierman W.C."/>
            <person name="Driscoll E."/>
            <person name="Cumbie R."/>
            <person name="Clancy C.J."/>
            <person name="Dupont C.L."/>
        </authorList>
    </citation>
    <scope>NUCLEOTIDE SEQUENCE</scope>
    <source>
        <strain evidence="1">GL16</strain>
    </source>
</reference>
<name>A0A9P6YGP9_RHIOR</name>
<evidence type="ECO:0000313" key="2">
    <source>
        <dbReference type="Proteomes" id="UP000717996"/>
    </source>
</evidence>